<keyword evidence="7" id="KW-0175">Coiled coil</keyword>
<dbReference type="EMBL" id="FTNC01000004">
    <property type="protein sequence ID" value="SIQ40351.1"/>
    <property type="molecule type" value="Genomic_DNA"/>
</dbReference>
<reference evidence="11" key="1">
    <citation type="submission" date="2017-01" db="EMBL/GenBank/DDBJ databases">
        <authorList>
            <person name="Varghese N."/>
            <person name="Submissions S."/>
        </authorList>
    </citation>
    <scope>NUCLEOTIDE SEQUENCE [LARGE SCALE GENOMIC DNA]</scope>
    <source>
        <strain evidence="11">ATCC 700103</strain>
    </source>
</reference>
<keyword evidence="6 8" id="KW-0472">Membrane</keyword>
<keyword evidence="11" id="KW-1185">Reference proteome</keyword>
<protein>
    <submittedName>
        <fullName evidence="10">Chain length determinant protein</fullName>
    </submittedName>
</protein>
<feature type="transmembrane region" description="Helical" evidence="8">
    <location>
        <begin position="251"/>
        <end position="270"/>
    </location>
</feature>
<dbReference type="PANTHER" id="PTHR32309:SF13">
    <property type="entry name" value="FERRIC ENTEROBACTIN TRANSPORT PROTEIN FEPE"/>
    <property type="match status" value="1"/>
</dbReference>
<dbReference type="Pfam" id="PF02706">
    <property type="entry name" value="Wzz"/>
    <property type="match status" value="1"/>
</dbReference>
<evidence type="ECO:0000256" key="4">
    <source>
        <dbReference type="ARBA" id="ARBA00022692"/>
    </source>
</evidence>
<gene>
    <name evidence="10" type="ORF">SAMN05421834_10441</name>
</gene>
<dbReference type="RefSeq" id="WP_076544071.1">
    <property type="nucleotide sequence ID" value="NZ_FTNC01000004.1"/>
</dbReference>
<dbReference type="InterPro" id="IPR050445">
    <property type="entry name" value="Bact_polysacc_biosynth/exp"/>
</dbReference>
<evidence type="ECO:0000256" key="8">
    <source>
        <dbReference type="SAM" id="Phobius"/>
    </source>
</evidence>
<dbReference type="GO" id="GO:0004713">
    <property type="term" value="F:protein tyrosine kinase activity"/>
    <property type="evidence" value="ECO:0007669"/>
    <property type="project" value="TreeGrafter"/>
</dbReference>
<feature type="domain" description="Polysaccharide chain length determinant N-terminal" evidence="9">
    <location>
        <begin position="17"/>
        <end position="92"/>
    </location>
</feature>
<sequence length="277" mass="31738">MNSEGNNNHQMYYDEYEIDLREYILLLWDNKFFIGGLVILAVIAAFLFSTFFIAPTYQTQARIQLSNYEGLYSNPDTAVQLLSSTDLMQKVMAAENIDLTAAQLNSYINNNLNISQISNTSIITITVKNNEPQLTQNIAEGLISNFEADSNKYFENKLKNDREYISALKTDLKDLSSDLKRNQNLIQESREKGESEVASLLIQENSSLQDSRLELRREIEERESELENFYPLEVLDAPYLPENPTSPNIKLNVAIAAVLALMLAVFIIFFREFMKEE</sequence>
<accession>A0A1N6SH03</accession>
<feature type="coiled-coil region" evidence="7">
    <location>
        <begin position="165"/>
        <end position="228"/>
    </location>
</feature>
<dbReference type="GO" id="GO:0005886">
    <property type="term" value="C:plasma membrane"/>
    <property type="evidence" value="ECO:0007669"/>
    <property type="project" value="UniProtKB-SubCell"/>
</dbReference>
<evidence type="ECO:0000313" key="11">
    <source>
        <dbReference type="Proteomes" id="UP000185669"/>
    </source>
</evidence>
<keyword evidence="3" id="KW-1003">Cell membrane</keyword>
<evidence type="ECO:0000256" key="2">
    <source>
        <dbReference type="ARBA" id="ARBA00006683"/>
    </source>
</evidence>
<evidence type="ECO:0000313" key="10">
    <source>
        <dbReference type="EMBL" id="SIQ40351.1"/>
    </source>
</evidence>
<feature type="transmembrane region" description="Helical" evidence="8">
    <location>
        <begin position="32"/>
        <end position="54"/>
    </location>
</feature>
<organism evidence="10 11">
    <name type="scientific">Halanaerobium kushneri</name>
    <dbReference type="NCBI Taxonomy" id="56779"/>
    <lineage>
        <taxon>Bacteria</taxon>
        <taxon>Bacillati</taxon>
        <taxon>Bacillota</taxon>
        <taxon>Clostridia</taxon>
        <taxon>Halanaerobiales</taxon>
        <taxon>Halanaerobiaceae</taxon>
        <taxon>Halanaerobium</taxon>
    </lineage>
</organism>
<keyword evidence="5 8" id="KW-1133">Transmembrane helix</keyword>
<comment type="subcellular location">
    <subcellularLocation>
        <location evidence="1">Cell membrane</location>
        <topology evidence="1">Multi-pass membrane protein</topology>
    </subcellularLocation>
</comment>
<dbReference type="InterPro" id="IPR003856">
    <property type="entry name" value="LPS_length_determ_N"/>
</dbReference>
<proteinExistence type="inferred from homology"/>
<comment type="similarity">
    <text evidence="2">Belongs to the CpsC/CapA family.</text>
</comment>
<evidence type="ECO:0000256" key="1">
    <source>
        <dbReference type="ARBA" id="ARBA00004651"/>
    </source>
</evidence>
<dbReference type="Proteomes" id="UP000185669">
    <property type="component" value="Unassembled WGS sequence"/>
</dbReference>
<keyword evidence="4 8" id="KW-0812">Transmembrane</keyword>
<evidence type="ECO:0000256" key="6">
    <source>
        <dbReference type="ARBA" id="ARBA00023136"/>
    </source>
</evidence>
<evidence type="ECO:0000256" key="7">
    <source>
        <dbReference type="SAM" id="Coils"/>
    </source>
</evidence>
<evidence type="ECO:0000256" key="3">
    <source>
        <dbReference type="ARBA" id="ARBA00022475"/>
    </source>
</evidence>
<dbReference type="PANTHER" id="PTHR32309">
    <property type="entry name" value="TYROSINE-PROTEIN KINASE"/>
    <property type="match status" value="1"/>
</dbReference>
<dbReference type="AlphaFoldDB" id="A0A1N6SH03"/>
<dbReference type="OrthoDB" id="2360475at2"/>
<evidence type="ECO:0000259" key="9">
    <source>
        <dbReference type="Pfam" id="PF02706"/>
    </source>
</evidence>
<dbReference type="STRING" id="56779.SAMN05421834_10441"/>
<evidence type="ECO:0000256" key="5">
    <source>
        <dbReference type="ARBA" id="ARBA00022989"/>
    </source>
</evidence>
<name>A0A1N6SH03_9FIRM</name>